<dbReference type="EMBL" id="KZ512695">
    <property type="protein sequence ID" value="PKU31498.1"/>
    <property type="molecule type" value="Genomic_DNA"/>
</dbReference>
<protein>
    <recommendedName>
        <fullName evidence="2">Fatty acid synthase</fullName>
        <ecNumber evidence="1">2.3.1.85</ecNumber>
    </recommendedName>
</protein>
<dbReference type="Proteomes" id="UP000233556">
    <property type="component" value="Unassembled WGS sequence"/>
</dbReference>
<dbReference type="InterPro" id="IPR006162">
    <property type="entry name" value="Ppantetheine_attach_site"/>
</dbReference>
<proteinExistence type="predicted"/>
<organism evidence="16 17">
    <name type="scientific">Limosa lapponica baueri</name>
    <dbReference type="NCBI Taxonomy" id="1758121"/>
    <lineage>
        <taxon>Eukaryota</taxon>
        <taxon>Metazoa</taxon>
        <taxon>Chordata</taxon>
        <taxon>Craniata</taxon>
        <taxon>Vertebrata</taxon>
        <taxon>Euteleostomi</taxon>
        <taxon>Archelosauria</taxon>
        <taxon>Archosauria</taxon>
        <taxon>Dinosauria</taxon>
        <taxon>Saurischia</taxon>
        <taxon>Theropoda</taxon>
        <taxon>Coelurosauria</taxon>
        <taxon>Aves</taxon>
        <taxon>Neognathae</taxon>
        <taxon>Neoaves</taxon>
        <taxon>Charadriiformes</taxon>
        <taxon>Scolopacidae</taxon>
        <taxon>Limosa</taxon>
    </lineage>
</organism>
<evidence type="ECO:0000256" key="13">
    <source>
        <dbReference type="ARBA" id="ARBA00044883"/>
    </source>
</evidence>
<dbReference type="CDD" id="cd08954">
    <property type="entry name" value="KR_1_FAS_SDR_x"/>
    <property type="match status" value="1"/>
</dbReference>
<evidence type="ECO:0000256" key="7">
    <source>
        <dbReference type="ARBA" id="ARBA00022832"/>
    </source>
</evidence>
<dbReference type="SUPFAM" id="SSF51395">
    <property type="entry name" value="FMN-linked oxidoreductases"/>
    <property type="match status" value="1"/>
</dbReference>
<dbReference type="FunFam" id="1.10.1200.10:FF:000013">
    <property type="entry name" value="Fatty acid synthase"/>
    <property type="match status" value="1"/>
</dbReference>
<dbReference type="GO" id="GO:0005737">
    <property type="term" value="C:cytoplasm"/>
    <property type="evidence" value="ECO:0007669"/>
    <property type="project" value="TreeGrafter"/>
</dbReference>
<dbReference type="SUPFAM" id="SSF47336">
    <property type="entry name" value="ACP-like"/>
    <property type="match status" value="1"/>
</dbReference>
<dbReference type="InterPro" id="IPR036291">
    <property type="entry name" value="NAD(P)-bd_dom_sf"/>
</dbReference>
<keyword evidence="6" id="KW-0808">Transferase</keyword>
<evidence type="ECO:0000256" key="5">
    <source>
        <dbReference type="ARBA" id="ARBA00022553"/>
    </source>
</evidence>
<dbReference type="PROSITE" id="PS00012">
    <property type="entry name" value="PHOSPHOPANTETHEINE"/>
    <property type="match status" value="1"/>
</dbReference>
<feature type="region of interest" description="Disordered" evidence="14">
    <location>
        <begin position="214"/>
        <end position="237"/>
    </location>
</feature>
<dbReference type="SUPFAM" id="SSF51735">
    <property type="entry name" value="NAD(P)-binding Rossmann-fold domains"/>
    <property type="match status" value="1"/>
</dbReference>
<dbReference type="SMART" id="SM00822">
    <property type="entry name" value="PKS_KR"/>
    <property type="match status" value="1"/>
</dbReference>
<feature type="compositionally biased region" description="Basic and acidic residues" evidence="14">
    <location>
        <begin position="214"/>
        <end position="223"/>
    </location>
</feature>
<dbReference type="PANTHER" id="PTHR43775">
    <property type="entry name" value="FATTY ACID SYNTHASE"/>
    <property type="match status" value="1"/>
</dbReference>
<keyword evidence="12" id="KW-0511">Multifunctional enzyme</keyword>
<evidence type="ECO:0000256" key="6">
    <source>
        <dbReference type="ARBA" id="ARBA00022679"/>
    </source>
</evidence>
<dbReference type="GO" id="GO:0016491">
    <property type="term" value="F:oxidoreductase activity"/>
    <property type="evidence" value="ECO:0007669"/>
    <property type="project" value="UniProtKB-KW"/>
</dbReference>
<dbReference type="AlphaFoldDB" id="A0A2I0TCH4"/>
<dbReference type="EC" id="2.3.1.85" evidence="1"/>
<evidence type="ECO:0000256" key="1">
    <source>
        <dbReference type="ARBA" id="ARBA00012873"/>
    </source>
</evidence>
<dbReference type="InterPro" id="IPR029058">
    <property type="entry name" value="AB_hydrolase_fold"/>
</dbReference>
<evidence type="ECO:0000256" key="8">
    <source>
        <dbReference type="ARBA" id="ARBA00022857"/>
    </source>
</evidence>
<comment type="catalytic activity">
    <reaction evidence="13">
        <text>acetyl-CoA + n malonyl-CoA + 2n NADPH + 2n H(+) = a long-chain fatty acid + (n+1) CoA + n CO2 + 2n NADP(+).</text>
        <dbReference type="EC" id="2.3.1.85"/>
    </reaction>
</comment>
<reference evidence="17" key="1">
    <citation type="submission" date="2017-11" db="EMBL/GenBank/DDBJ databases">
        <authorList>
            <person name="Lima N.C."/>
            <person name="Parody-Merino A.M."/>
            <person name="Battley P.F."/>
            <person name="Fidler A.E."/>
            <person name="Prosdocimi F."/>
        </authorList>
    </citation>
    <scope>NUCLEOTIDE SEQUENCE [LARGE SCALE GENOMIC DNA]</scope>
</reference>
<dbReference type="OrthoDB" id="9357936at2759"/>
<dbReference type="GO" id="GO:0031177">
    <property type="term" value="F:phosphopantetheine binding"/>
    <property type="evidence" value="ECO:0007669"/>
    <property type="project" value="InterPro"/>
</dbReference>
<keyword evidence="8" id="KW-0521">NADP</keyword>
<dbReference type="Gene3D" id="3.40.50.720">
    <property type="entry name" value="NAD(P)-binding Rossmann-like Domain"/>
    <property type="match status" value="1"/>
</dbReference>
<feature type="domain" description="Carrier" evidence="15">
    <location>
        <begin position="140"/>
        <end position="220"/>
    </location>
</feature>
<dbReference type="Pfam" id="PF00550">
    <property type="entry name" value="PP-binding"/>
    <property type="match status" value="1"/>
</dbReference>
<dbReference type="InterPro" id="IPR057326">
    <property type="entry name" value="KR_dom"/>
</dbReference>
<dbReference type="InterPro" id="IPR020806">
    <property type="entry name" value="PKS_PP-bd"/>
</dbReference>
<keyword evidence="11" id="KW-0275">Fatty acid biosynthesis</keyword>
<keyword evidence="9" id="KW-0560">Oxidoreductase</keyword>
<keyword evidence="5" id="KW-0597">Phosphoprotein</keyword>
<evidence type="ECO:0000259" key="15">
    <source>
        <dbReference type="PROSITE" id="PS50075"/>
    </source>
</evidence>
<keyword evidence="7" id="KW-0276">Fatty acid metabolism</keyword>
<name>A0A2I0TCH4_LIMLA</name>
<dbReference type="Gene3D" id="1.10.1200.10">
    <property type="entry name" value="ACP-like"/>
    <property type="match status" value="1"/>
</dbReference>
<keyword evidence="10" id="KW-0443">Lipid metabolism</keyword>
<evidence type="ECO:0000256" key="10">
    <source>
        <dbReference type="ARBA" id="ARBA00023098"/>
    </source>
</evidence>
<dbReference type="GO" id="GO:0006633">
    <property type="term" value="P:fatty acid biosynthetic process"/>
    <property type="evidence" value="ECO:0007669"/>
    <property type="project" value="UniProtKB-KW"/>
</dbReference>
<keyword evidence="17" id="KW-1185">Reference proteome</keyword>
<dbReference type="GO" id="GO:0004312">
    <property type="term" value="F:fatty acid synthase activity"/>
    <property type="evidence" value="ECO:0007669"/>
    <property type="project" value="UniProtKB-EC"/>
</dbReference>
<evidence type="ECO:0000313" key="17">
    <source>
        <dbReference type="Proteomes" id="UP000233556"/>
    </source>
</evidence>
<evidence type="ECO:0000256" key="4">
    <source>
        <dbReference type="ARBA" id="ARBA00022516"/>
    </source>
</evidence>
<dbReference type="Pfam" id="PF08659">
    <property type="entry name" value="KR"/>
    <property type="match status" value="1"/>
</dbReference>
<dbReference type="InterPro" id="IPR013968">
    <property type="entry name" value="PKS_KR"/>
</dbReference>
<evidence type="ECO:0000256" key="2">
    <source>
        <dbReference type="ARBA" id="ARBA00018769"/>
    </source>
</evidence>
<reference evidence="17" key="2">
    <citation type="submission" date="2017-12" db="EMBL/GenBank/DDBJ databases">
        <title>Genome sequence of the Bar-tailed Godwit (Limosa lapponica baueri).</title>
        <authorList>
            <person name="Lima N.C.B."/>
            <person name="Parody-Merino A.M."/>
            <person name="Battley P.F."/>
            <person name="Fidler A.E."/>
            <person name="Prosdocimi F."/>
        </authorList>
    </citation>
    <scope>NUCLEOTIDE SEQUENCE [LARGE SCALE GENOMIC DNA]</scope>
</reference>
<keyword evidence="3" id="KW-0596">Phosphopantetheine</keyword>
<dbReference type="InterPro" id="IPR036736">
    <property type="entry name" value="ACP-like_sf"/>
</dbReference>
<keyword evidence="4" id="KW-0444">Lipid biosynthesis</keyword>
<evidence type="ECO:0000256" key="12">
    <source>
        <dbReference type="ARBA" id="ARBA00023268"/>
    </source>
</evidence>
<dbReference type="InterPro" id="IPR050091">
    <property type="entry name" value="PKS_NRPS_Biosynth_Enz"/>
</dbReference>
<dbReference type="PANTHER" id="PTHR43775:SF7">
    <property type="entry name" value="FATTY ACID SYNTHASE"/>
    <property type="match status" value="1"/>
</dbReference>
<evidence type="ECO:0000256" key="3">
    <source>
        <dbReference type="ARBA" id="ARBA00022450"/>
    </source>
</evidence>
<evidence type="ECO:0000256" key="11">
    <source>
        <dbReference type="ARBA" id="ARBA00023160"/>
    </source>
</evidence>
<gene>
    <name evidence="16" type="ORF">llap_18198</name>
</gene>
<dbReference type="SUPFAM" id="SSF53474">
    <property type="entry name" value="alpha/beta-Hydrolases"/>
    <property type="match status" value="1"/>
</dbReference>
<evidence type="ECO:0000313" key="16">
    <source>
        <dbReference type="EMBL" id="PKU31498.1"/>
    </source>
</evidence>
<accession>A0A2I0TCH4</accession>
<dbReference type="Gene3D" id="3.40.50.1820">
    <property type="entry name" value="alpha/beta hydrolase"/>
    <property type="match status" value="1"/>
</dbReference>
<dbReference type="PROSITE" id="PS50075">
    <property type="entry name" value="CARRIER"/>
    <property type="match status" value="1"/>
</dbReference>
<evidence type="ECO:0000256" key="14">
    <source>
        <dbReference type="SAM" id="MobiDB-lite"/>
    </source>
</evidence>
<evidence type="ECO:0000256" key="9">
    <source>
        <dbReference type="ARBA" id="ARBA00023002"/>
    </source>
</evidence>
<dbReference type="SMART" id="SM00823">
    <property type="entry name" value="PKS_PP"/>
    <property type="match status" value="1"/>
</dbReference>
<sequence>MIENQTPELFMEVNKPKYSGTIHLDWVTRKKCPDLDYFVVFSSVSCGRGNAGQSNYGFANSTMERICEQRHHDGLPGLAIQWGAIGDVGILLRTMGNNDIVVGGTVPQPISSCLEVLDVFLNQPHPVMSSFVLAEKVSVKNEGGSQRDLVEAVAHILGVRDVSSLNAESSLADLGLDSLMGVEVRQTLERDYDIVMTMREIRLLTINKLRELSSKSGTAEESKPSQMTKTGPGEPPKLDLNNLLVNPEGPTITRLNDVQSTERPLFLVHPIEGSIAVFNTLASRLHMPCYGLQCTKVLLANEKLSVPITCKIRVFPEIDKTVKYAQMLEKAGCQTEKTGRRETVRIWSHRQQAHEGNLHNPALFEGRNPLVWEMAEEYLEIVQKYPCPLSYVRAHLFKLWHHTLQVYQQLREELAKVKTLEGIVDVNRELKLRCQEEIANQKEGEKPKEGLPFFHWICQPYIRPG</sequence>
<dbReference type="InterPro" id="IPR009081">
    <property type="entry name" value="PP-bd_ACP"/>
</dbReference>